<evidence type="ECO:0000313" key="6">
    <source>
        <dbReference type="EMBL" id="RVW49068.1"/>
    </source>
</evidence>
<keyword evidence="3" id="KW-0175">Coiled coil</keyword>
<dbReference type="GO" id="GO:0005524">
    <property type="term" value="F:ATP binding"/>
    <property type="evidence" value="ECO:0007669"/>
    <property type="project" value="InterPro"/>
</dbReference>
<proteinExistence type="inferred from homology"/>
<dbReference type="Gene3D" id="3.40.850.10">
    <property type="entry name" value="Kinesin motor domain"/>
    <property type="match status" value="1"/>
</dbReference>
<evidence type="ECO:0000256" key="2">
    <source>
        <dbReference type="PROSITE-ProRule" id="PRU00283"/>
    </source>
</evidence>
<dbReference type="Gene3D" id="3.30.420.10">
    <property type="entry name" value="Ribonuclease H-like superfamily/Ribonuclease H"/>
    <property type="match status" value="1"/>
</dbReference>
<evidence type="ECO:0000256" key="3">
    <source>
        <dbReference type="SAM" id="Coils"/>
    </source>
</evidence>
<dbReference type="GO" id="GO:0003676">
    <property type="term" value="F:nucleic acid binding"/>
    <property type="evidence" value="ECO:0007669"/>
    <property type="project" value="InterPro"/>
</dbReference>
<dbReference type="InterPro" id="IPR001752">
    <property type="entry name" value="Kinesin_motor_dom"/>
</dbReference>
<keyword evidence="1" id="KW-0505">Motor protein</keyword>
<feature type="domain" description="Integrase catalytic" evidence="5">
    <location>
        <begin position="191"/>
        <end position="269"/>
    </location>
</feature>
<evidence type="ECO:0000256" key="1">
    <source>
        <dbReference type="ARBA" id="ARBA00023175"/>
    </source>
</evidence>
<dbReference type="InterPro" id="IPR001584">
    <property type="entry name" value="Integrase_cat-core"/>
</dbReference>
<accession>A0A438EN56</accession>
<dbReference type="PROSITE" id="PS50067">
    <property type="entry name" value="KINESIN_MOTOR_2"/>
    <property type="match status" value="1"/>
</dbReference>
<dbReference type="GO" id="GO:0015074">
    <property type="term" value="P:DNA integration"/>
    <property type="evidence" value="ECO:0007669"/>
    <property type="project" value="InterPro"/>
</dbReference>
<comment type="caution">
    <text evidence="2">Lacks conserved residue(s) required for the propagation of feature annotation.</text>
</comment>
<dbReference type="PANTHER" id="PTHR48475:SF2">
    <property type="entry name" value="RIBONUCLEASE H"/>
    <property type="match status" value="1"/>
</dbReference>
<feature type="domain" description="Kinesin motor" evidence="4">
    <location>
        <begin position="1"/>
        <end position="28"/>
    </location>
</feature>
<dbReference type="Proteomes" id="UP000288805">
    <property type="component" value="Unassembled WGS sequence"/>
</dbReference>
<evidence type="ECO:0000259" key="4">
    <source>
        <dbReference type="PROSITE" id="PS50067"/>
    </source>
</evidence>
<dbReference type="PANTHER" id="PTHR48475">
    <property type="entry name" value="RIBONUCLEASE H"/>
    <property type="match status" value="1"/>
</dbReference>
<dbReference type="GO" id="GO:0007018">
    <property type="term" value="P:microtubule-based movement"/>
    <property type="evidence" value="ECO:0007669"/>
    <property type="project" value="InterPro"/>
</dbReference>
<organism evidence="6 7">
    <name type="scientific">Vitis vinifera</name>
    <name type="common">Grape</name>
    <dbReference type="NCBI Taxonomy" id="29760"/>
    <lineage>
        <taxon>Eukaryota</taxon>
        <taxon>Viridiplantae</taxon>
        <taxon>Streptophyta</taxon>
        <taxon>Embryophyta</taxon>
        <taxon>Tracheophyta</taxon>
        <taxon>Spermatophyta</taxon>
        <taxon>Magnoliopsida</taxon>
        <taxon>eudicotyledons</taxon>
        <taxon>Gunneridae</taxon>
        <taxon>Pentapetalae</taxon>
        <taxon>rosids</taxon>
        <taxon>Vitales</taxon>
        <taxon>Vitaceae</taxon>
        <taxon>Viteae</taxon>
        <taxon>Vitis</taxon>
    </lineage>
</organism>
<comment type="similarity">
    <text evidence="2">Belongs to the TRAFAC class myosin-kinesin ATPase superfamily. Kinesin family.</text>
</comment>
<gene>
    <name evidence="6" type="primary">KIN14I_5</name>
    <name evidence="6" type="ORF">CK203_111717</name>
</gene>
<feature type="coiled-coil region" evidence="3">
    <location>
        <begin position="35"/>
        <end position="62"/>
    </location>
</feature>
<dbReference type="GO" id="GO:0003777">
    <property type="term" value="F:microtubule motor activity"/>
    <property type="evidence" value="ECO:0007669"/>
    <property type="project" value="InterPro"/>
</dbReference>
<dbReference type="InterPro" id="IPR036961">
    <property type="entry name" value="Kinesin_motor_dom_sf"/>
</dbReference>
<evidence type="ECO:0000259" key="5">
    <source>
        <dbReference type="PROSITE" id="PS50994"/>
    </source>
</evidence>
<comment type="caution">
    <text evidence="6">The sequence shown here is derived from an EMBL/GenBank/DDBJ whole genome shotgun (WGS) entry which is preliminary data.</text>
</comment>
<dbReference type="InterPro" id="IPR012337">
    <property type="entry name" value="RNaseH-like_sf"/>
</dbReference>
<name>A0A438EN56_VITVI</name>
<dbReference type="EMBL" id="QGNW01001233">
    <property type="protein sequence ID" value="RVW49068.1"/>
    <property type="molecule type" value="Genomic_DNA"/>
</dbReference>
<evidence type="ECO:0000313" key="7">
    <source>
        <dbReference type="Proteomes" id="UP000288805"/>
    </source>
</evidence>
<dbReference type="InterPro" id="IPR036397">
    <property type="entry name" value="RNaseH_sf"/>
</dbReference>
<dbReference type="AlphaFoldDB" id="A0A438EN56"/>
<protein>
    <submittedName>
        <fullName evidence="6">Kinesin-like protein KIN-14I</fullName>
    </submittedName>
</protein>
<reference evidence="6 7" key="1">
    <citation type="journal article" date="2018" name="PLoS Genet.">
        <title>Population sequencing reveals clonal diversity and ancestral inbreeding in the grapevine cultivar Chardonnay.</title>
        <authorList>
            <person name="Roach M.J."/>
            <person name="Johnson D.L."/>
            <person name="Bohlmann J."/>
            <person name="van Vuuren H.J."/>
            <person name="Jones S.J."/>
            <person name="Pretorius I.S."/>
            <person name="Schmidt S.A."/>
            <person name="Borneman A.R."/>
        </authorList>
    </citation>
    <scope>NUCLEOTIDE SEQUENCE [LARGE SCALE GENOMIC DNA]</scope>
    <source>
        <strain evidence="7">cv. Chardonnay</strain>
        <tissue evidence="6">Leaf</tissue>
    </source>
</reference>
<dbReference type="PROSITE" id="PS50994">
    <property type="entry name" value="INTEGRASE"/>
    <property type="match status" value="1"/>
</dbReference>
<dbReference type="GO" id="GO:0008017">
    <property type="term" value="F:microtubule binding"/>
    <property type="evidence" value="ECO:0007669"/>
    <property type="project" value="InterPro"/>
</dbReference>
<dbReference type="SUPFAM" id="SSF53098">
    <property type="entry name" value="Ribonuclease H-like"/>
    <property type="match status" value="1"/>
</dbReference>
<sequence length="311" mass="34766">MFVHISPEPDADGETISTVKFAEQFPTVELGAACVNKDSANVKELKEQIGTLKAALARKEENQRTCNIHFPTVLKDREQKPVSYRLKVKWTLASSNKSFGGFFTKKSGKNVISHKLQQFHTIMRILYVDGVSNQQGVRVGVHLETSSGAIDKSVRLGFEASNNEVEYEALLHDPTAWCTEPTCPIGLQTCVKELCQELNIQHHFSAPAYPQGNGHAKVSNKTIIMALKKRLESSKAKWVEELPTVLWAYWVTPHSATKETPYLLAYGTEAIVPMEIRLPSLQVQTYYSKACHGAMSEVVTFLEDKKEMIAI</sequence>